<dbReference type="AlphaFoldDB" id="A0AAV7YLI5"/>
<evidence type="ECO:0000313" key="1">
    <source>
        <dbReference type="EMBL" id="KAJ3430651.1"/>
    </source>
</evidence>
<evidence type="ECO:0000313" key="2">
    <source>
        <dbReference type="Proteomes" id="UP001146793"/>
    </source>
</evidence>
<gene>
    <name evidence="1" type="ORF">M0812_23666</name>
</gene>
<reference evidence="1" key="1">
    <citation type="submission" date="2022-08" db="EMBL/GenBank/DDBJ databases">
        <title>Novel sulphate-reducing endosymbionts in the free-living metamonad Anaeramoeba.</title>
        <authorList>
            <person name="Jerlstrom-Hultqvist J."/>
            <person name="Cepicka I."/>
            <person name="Gallot-Lavallee L."/>
            <person name="Salas-Leiva D."/>
            <person name="Curtis B.A."/>
            <person name="Zahonova K."/>
            <person name="Pipaliya S."/>
            <person name="Dacks J."/>
            <person name="Roger A.J."/>
        </authorList>
    </citation>
    <scope>NUCLEOTIDE SEQUENCE</scope>
    <source>
        <strain evidence="1">Busselton2</strain>
    </source>
</reference>
<dbReference type="EMBL" id="JANTQA010000051">
    <property type="protein sequence ID" value="KAJ3430651.1"/>
    <property type="molecule type" value="Genomic_DNA"/>
</dbReference>
<name>A0AAV7YLI5_9EUKA</name>
<protein>
    <submittedName>
        <fullName evidence="1">Uncharacterized protein</fullName>
    </submittedName>
</protein>
<comment type="caution">
    <text evidence="1">The sequence shown here is derived from an EMBL/GenBank/DDBJ whole genome shotgun (WGS) entry which is preliminary data.</text>
</comment>
<accession>A0AAV7YLI5</accession>
<sequence>MSTTDLPMYEWFPFPIKAKQKKSMKFKSYEKSEALLDSHFVKFEIFQKNILKRRVNRRLQLDYYRKELIIFTDSNSVFTHCKAVSIEEYKKVESEEPHEIWIFSKDLKDPIQLWAKNREDVRQILEEIKKFIAACKNKKKTSKKK</sequence>
<dbReference type="Proteomes" id="UP001146793">
    <property type="component" value="Unassembled WGS sequence"/>
</dbReference>
<organism evidence="1 2">
    <name type="scientific">Anaeramoeba flamelloides</name>
    <dbReference type="NCBI Taxonomy" id="1746091"/>
    <lineage>
        <taxon>Eukaryota</taxon>
        <taxon>Metamonada</taxon>
        <taxon>Anaeramoebidae</taxon>
        <taxon>Anaeramoeba</taxon>
    </lineage>
</organism>
<proteinExistence type="predicted"/>